<dbReference type="EMBL" id="AK366582">
    <property type="protein sequence ID" value="BAJ97785.1"/>
    <property type="molecule type" value="mRNA"/>
</dbReference>
<keyword evidence="1" id="KW-1133">Transmembrane helix</keyword>
<evidence type="ECO:0000313" key="2">
    <source>
        <dbReference type="EMBL" id="BAJ97785.1"/>
    </source>
</evidence>
<keyword evidence="1" id="KW-0812">Transmembrane</keyword>
<accession>F2DRR4</accession>
<reference evidence="2" key="1">
    <citation type="journal article" date="2011" name="Plant Physiol.">
        <title>Comprehensive sequence analysis of 24,783 barley full-length cDNAs derived from 12 clone libraries.</title>
        <authorList>
            <person name="Matsumoto T."/>
            <person name="Tanaka T."/>
            <person name="Sakai H."/>
            <person name="Amano N."/>
            <person name="Kanamori H."/>
            <person name="Kurita K."/>
            <person name="Kikuta A."/>
            <person name="Kamiya K."/>
            <person name="Yamamoto M."/>
            <person name="Ikawa H."/>
            <person name="Fujii N."/>
            <person name="Hori K."/>
            <person name="Itoh T."/>
            <person name="Sato K."/>
        </authorList>
    </citation>
    <scope>NUCLEOTIDE SEQUENCE</scope>
    <source>
        <tissue evidence="2">Shoot and root</tissue>
    </source>
</reference>
<feature type="transmembrane region" description="Helical" evidence="1">
    <location>
        <begin position="33"/>
        <end position="52"/>
    </location>
</feature>
<proteinExistence type="evidence at transcript level"/>
<keyword evidence="1" id="KW-0472">Membrane</keyword>
<sequence>MPNQASRKQIIDSRLWKPFQLFAPIIDKRRNGVFAAALVATNKLGLFWWSLLQNAISVRGSL</sequence>
<protein>
    <submittedName>
        <fullName evidence="2">Predicted protein</fullName>
    </submittedName>
</protein>
<organism evidence="2">
    <name type="scientific">Hordeum vulgare subsp. vulgare</name>
    <name type="common">Domesticated barley</name>
    <dbReference type="NCBI Taxonomy" id="112509"/>
    <lineage>
        <taxon>Eukaryota</taxon>
        <taxon>Viridiplantae</taxon>
        <taxon>Streptophyta</taxon>
        <taxon>Embryophyta</taxon>
        <taxon>Tracheophyta</taxon>
        <taxon>Spermatophyta</taxon>
        <taxon>Magnoliopsida</taxon>
        <taxon>Liliopsida</taxon>
        <taxon>Poales</taxon>
        <taxon>Poaceae</taxon>
        <taxon>BOP clade</taxon>
        <taxon>Pooideae</taxon>
        <taxon>Triticodae</taxon>
        <taxon>Triticeae</taxon>
        <taxon>Hordeinae</taxon>
        <taxon>Hordeum</taxon>
    </lineage>
</organism>
<name>F2DRR4_HORVV</name>
<dbReference type="AlphaFoldDB" id="F2DRR4"/>
<evidence type="ECO:0000256" key="1">
    <source>
        <dbReference type="SAM" id="Phobius"/>
    </source>
</evidence>